<keyword evidence="2" id="KW-1185">Reference proteome</keyword>
<comment type="caution">
    <text evidence="1">The sequence shown here is derived from an EMBL/GenBank/DDBJ whole genome shotgun (WGS) entry which is preliminary data.</text>
</comment>
<evidence type="ECO:0000313" key="2">
    <source>
        <dbReference type="Proteomes" id="UP000675379"/>
    </source>
</evidence>
<protein>
    <submittedName>
        <fullName evidence="1">Uncharacterized protein</fullName>
    </submittedName>
</protein>
<proteinExistence type="predicted"/>
<name>A0A941CLV4_9CLOT</name>
<reference evidence="1" key="1">
    <citation type="submission" date="2021-04" db="EMBL/GenBank/DDBJ databases">
        <title>Proteiniclasticum sedimins sp. nov., an obligate anaerobic bacterium isolated from anaerobic sludge.</title>
        <authorList>
            <person name="Liu J."/>
        </authorList>
    </citation>
    <scope>NUCLEOTIDE SEQUENCE</scope>
    <source>
        <strain evidence="1">BAD-10</strain>
    </source>
</reference>
<accession>A0A941CLV4</accession>
<dbReference type="AlphaFoldDB" id="A0A941CLV4"/>
<sequence length="604" mass="68574">MTLQEAILLQQAAMEEEERVYSAWAEKLNRDMKDILTDNFGTQFLHSCGRDLAGEVVRNYFDTSDYHITVDQLVKRIFTFDYDDDFDPLSKTEDLRKSVYNYTDQDSGTLKQIEQTDKIHRTKLFDKISSEGSDGKTHRRYEDQARITREKKAYVDEKNLENGTIIDSYTGNEGEYVVDDQGNRRRRLEVDHVQALNAASVNGRYVNEVGREKLREFYNSQDNFALMDKSANASKGDVRVFDAAGQDITHKASPAQLADAICNQWEKDNGGEKIRNLQDKGYLNEEGKVPASIRRKLEERIKTSQNGESKVILKYTEYGQVAADAGKETANAIGKIIAGQILYFGAPPLIHEVKIILQAKPRNLDEILEKIGIAGKRIGKYMLAKMKSIFKNTAFNAVKKWVKTFMDILISLVKDTVARMVKAAKSVFLASIDALRILGDKTATRAEKADAVTSLYAVTLTNLAVDTLFTYLEAQPTMVLPSWMIKPLQILTSIVCMNLTQVVLQKADLFDVRHGFKMSQIESLFEANRNSYLREVESLNEAVEEKIQQVIQASQSQAQDIHQRLQKFNSFEEGRGKSLKEIRQLFSIPERTDDEDDDFLGEPS</sequence>
<dbReference type="Proteomes" id="UP000675379">
    <property type="component" value="Unassembled WGS sequence"/>
</dbReference>
<gene>
    <name evidence="1" type="ORF">KCG48_01675</name>
</gene>
<dbReference type="EMBL" id="JAGSCS010000002">
    <property type="protein sequence ID" value="MBR0575041.1"/>
    <property type="molecule type" value="Genomic_DNA"/>
</dbReference>
<evidence type="ECO:0000313" key="1">
    <source>
        <dbReference type="EMBL" id="MBR0575041.1"/>
    </source>
</evidence>
<organism evidence="1 2">
    <name type="scientific">Proteiniclasticum sediminis</name>
    <dbReference type="NCBI Taxonomy" id="2804028"/>
    <lineage>
        <taxon>Bacteria</taxon>
        <taxon>Bacillati</taxon>
        <taxon>Bacillota</taxon>
        <taxon>Clostridia</taxon>
        <taxon>Eubacteriales</taxon>
        <taxon>Clostridiaceae</taxon>
        <taxon>Proteiniclasticum</taxon>
    </lineage>
</organism>
<dbReference type="RefSeq" id="WP_211799564.1">
    <property type="nucleotide sequence ID" value="NZ_JAGSCS010000002.1"/>
</dbReference>